<evidence type="ECO:0000259" key="1">
    <source>
        <dbReference type="PROSITE" id="PS51782"/>
    </source>
</evidence>
<dbReference type="EMBL" id="JBEZVI010000020">
    <property type="protein sequence ID" value="MEU3712905.1"/>
    <property type="molecule type" value="Genomic_DNA"/>
</dbReference>
<comment type="caution">
    <text evidence="2">The sequence shown here is derived from an EMBL/GenBank/DDBJ whole genome shotgun (WGS) entry which is preliminary data.</text>
</comment>
<reference evidence="2 3" key="1">
    <citation type="submission" date="2024-06" db="EMBL/GenBank/DDBJ databases">
        <title>The Natural Products Discovery Center: Release of the First 8490 Sequenced Strains for Exploring Actinobacteria Biosynthetic Diversity.</title>
        <authorList>
            <person name="Kalkreuter E."/>
            <person name="Kautsar S.A."/>
            <person name="Yang D."/>
            <person name="Bader C.D."/>
            <person name="Teijaro C.N."/>
            <person name="Fluegel L."/>
            <person name="Davis C.M."/>
            <person name="Simpson J.R."/>
            <person name="Lauterbach L."/>
            <person name="Steele A.D."/>
            <person name="Gui C."/>
            <person name="Meng S."/>
            <person name="Li G."/>
            <person name="Viehrig K."/>
            <person name="Ye F."/>
            <person name="Su P."/>
            <person name="Kiefer A.F."/>
            <person name="Nichols A."/>
            <person name="Cepeda A.J."/>
            <person name="Yan W."/>
            <person name="Fan B."/>
            <person name="Jiang Y."/>
            <person name="Adhikari A."/>
            <person name="Zheng C.-J."/>
            <person name="Schuster L."/>
            <person name="Cowan T.M."/>
            <person name="Smanski M.J."/>
            <person name="Chevrette M.G."/>
            <person name="De Carvalho L.P.S."/>
            <person name="Shen B."/>
        </authorList>
    </citation>
    <scope>NUCLEOTIDE SEQUENCE [LARGE SCALE GENOMIC DNA]</scope>
    <source>
        <strain evidence="2 3">NPDC033039</strain>
    </source>
</reference>
<dbReference type="Gene3D" id="3.10.350.10">
    <property type="entry name" value="LysM domain"/>
    <property type="match status" value="1"/>
</dbReference>
<dbReference type="InterPro" id="IPR018392">
    <property type="entry name" value="LysM"/>
</dbReference>
<dbReference type="SMART" id="SM00257">
    <property type="entry name" value="LysM"/>
    <property type="match status" value="1"/>
</dbReference>
<sequence>MRAGDTLSDIAARYGTTVAKLAKANGISNPNLIKAGQTIKIVK</sequence>
<organism evidence="2 3">
    <name type="scientific">Streptomyces catenulae</name>
    <dbReference type="NCBI Taxonomy" id="66875"/>
    <lineage>
        <taxon>Bacteria</taxon>
        <taxon>Bacillati</taxon>
        <taxon>Actinomycetota</taxon>
        <taxon>Actinomycetes</taxon>
        <taxon>Kitasatosporales</taxon>
        <taxon>Streptomycetaceae</taxon>
        <taxon>Streptomyces</taxon>
    </lineage>
</organism>
<dbReference type="PROSITE" id="PS51782">
    <property type="entry name" value="LYSM"/>
    <property type="match status" value="1"/>
</dbReference>
<dbReference type="PANTHER" id="PTHR33734:SF22">
    <property type="entry name" value="MEMBRANE-BOUND LYTIC MUREIN TRANSGLYCOSYLASE D"/>
    <property type="match status" value="1"/>
</dbReference>
<name>A0ABV2Z4I5_9ACTN</name>
<dbReference type="CDD" id="cd00118">
    <property type="entry name" value="LysM"/>
    <property type="match status" value="1"/>
</dbReference>
<proteinExistence type="predicted"/>
<keyword evidence="3" id="KW-1185">Reference proteome</keyword>
<dbReference type="Pfam" id="PF01476">
    <property type="entry name" value="LysM"/>
    <property type="match status" value="1"/>
</dbReference>
<evidence type="ECO:0000313" key="2">
    <source>
        <dbReference type="EMBL" id="MEU3712905.1"/>
    </source>
</evidence>
<feature type="domain" description="LysM" evidence="1">
    <location>
        <begin position="1"/>
        <end position="41"/>
    </location>
</feature>
<gene>
    <name evidence="2" type="ORF">AB0E61_22780</name>
</gene>
<dbReference type="Proteomes" id="UP001550853">
    <property type="component" value="Unassembled WGS sequence"/>
</dbReference>
<dbReference type="PANTHER" id="PTHR33734">
    <property type="entry name" value="LYSM DOMAIN-CONTAINING GPI-ANCHORED PROTEIN 2"/>
    <property type="match status" value="1"/>
</dbReference>
<dbReference type="InterPro" id="IPR036779">
    <property type="entry name" value="LysM_dom_sf"/>
</dbReference>
<protein>
    <submittedName>
        <fullName evidence="2">LysM domain-containing protein</fullName>
    </submittedName>
</protein>
<accession>A0ABV2Z4I5</accession>
<evidence type="ECO:0000313" key="3">
    <source>
        <dbReference type="Proteomes" id="UP001550853"/>
    </source>
</evidence>
<dbReference type="SUPFAM" id="SSF54106">
    <property type="entry name" value="LysM domain"/>
    <property type="match status" value="1"/>
</dbReference>